<dbReference type="SUPFAM" id="SSF81296">
    <property type="entry name" value="E set domains"/>
    <property type="match status" value="1"/>
</dbReference>
<feature type="active site" description="Nucleophile" evidence="10 11">
    <location>
        <position position="313"/>
    </location>
</feature>
<feature type="region of interest" description="Disordered" evidence="12">
    <location>
        <begin position="624"/>
        <end position="647"/>
    </location>
</feature>
<dbReference type="FunFam" id="2.60.40.1180:FF:000002">
    <property type="entry name" value="1,4-alpha-glucan branching enzyme GlgB"/>
    <property type="match status" value="1"/>
</dbReference>
<evidence type="ECO:0000259" key="13">
    <source>
        <dbReference type="SMART" id="SM00642"/>
    </source>
</evidence>
<evidence type="ECO:0000256" key="9">
    <source>
        <dbReference type="ARBA" id="ARBA00023277"/>
    </source>
</evidence>
<keyword evidence="7 10" id="KW-0808">Transferase</keyword>
<gene>
    <name evidence="10" type="primary">glgB</name>
    <name evidence="14" type="ORF">B0I26_10316</name>
</gene>
<dbReference type="CDD" id="cd02855">
    <property type="entry name" value="E_set_GBE_prok_N"/>
    <property type="match status" value="1"/>
</dbReference>
<dbReference type="Pfam" id="PF02922">
    <property type="entry name" value="CBM_48"/>
    <property type="match status" value="1"/>
</dbReference>
<dbReference type="GO" id="GO:0005978">
    <property type="term" value="P:glycogen biosynthetic process"/>
    <property type="evidence" value="ECO:0007669"/>
    <property type="project" value="UniProtKB-UniRule"/>
</dbReference>
<feature type="compositionally biased region" description="Basic and acidic residues" evidence="12">
    <location>
        <begin position="630"/>
        <end position="639"/>
    </location>
</feature>
<evidence type="ECO:0000256" key="4">
    <source>
        <dbReference type="ARBA" id="ARBA00009000"/>
    </source>
</evidence>
<dbReference type="NCBIfam" id="NF008967">
    <property type="entry name" value="PRK12313.1"/>
    <property type="match status" value="1"/>
</dbReference>
<evidence type="ECO:0000256" key="12">
    <source>
        <dbReference type="SAM" id="MobiDB-lite"/>
    </source>
</evidence>
<evidence type="ECO:0000256" key="2">
    <source>
        <dbReference type="ARBA" id="ARBA00002953"/>
    </source>
</evidence>
<dbReference type="PANTHER" id="PTHR43651:SF3">
    <property type="entry name" value="1,4-ALPHA-GLUCAN-BRANCHING ENZYME"/>
    <property type="match status" value="1"/>
</dbReference>
<dbReference type="Pfam" id="PF00128">
    <property type="entry name" value="Alpha-amylase"/>
    <property type="match status" value="1"/>
</dbReference>
<dbReference type="InterPro" id="IPR013783">
    <property type="entry name" value="Ig-like_fold"/>
</dbReference>
<organism evidence="14 15">
    <name type="scientific">Paranoxybacillus vitaminiphilus</name>
    <dbReference type="NCBI Taxonomy" id="581036"/>
    <lineage>
        <taxon>Bacteria</taxon>
        <taxon>Bacillati</taxon>
        <taxon>Bacillota</taxon>
        <taxon>Bacilli</taxon>
        <taxon>Bacillales</taxon>
        <taxon>Anoxybacillaceae</taxon>
        <taxon>Paranoxybacillus</taxon>
    </lineage>
</organism>
<dbReference type="NCBIfam" id="NF003811">
    <property type="entry name" value="PRK05402.1"/>
    <property type="match status" value="1"/>
</dbReference>
<dbReference type="CDD" id="cd11322">
    <property type="entry name" value="AmyAc_Glg_BE"/>
    <property type="match status" value="1"/>
</dbReference>
<comment type="similarity">
    <text evidence="4 10">Belongs to the glycosyl hydrolase 13 family. GlgB subfamily.</text>
</comment>
<keyword evidence="8 10" id="KW-0320">Glycogen biosynthesis</keyword>
<dbReference type="Gene3D" id="2.60.40.10">
    <property type="entry name" value="Immunoglobulins"/>
    <property type="match status" value="1"/>
</dbReference>
<dbReference type="InterPro" id="IPR006047">
    <property type="entry name" value="GH13_cat_dom"/>
</dbReference>
<evidence type="ECO:0000256" key="11">
    <source>
        <dbReference type="PIRSR" id="PIRSR000463-1"/>
    </source>
</evidence>
<comment type="subunit">
    <text evidence="10">Monomer.</text>
</comment>
<dbReference type="InterPro" id="IPR014756">
    <property type="entry name" value="Ig_E-set"/>
</dbReference>
<dbReference type="GO" id="GO:0005829">
    <property type="term" value="C:cytosol"/>
    <property type="evidence" value="ECO:0007669"/>
    <property type="project" value="TreeGrafter"/>
</dbReference>
<evidence type="ECO:0000256" key="8">
    <source>
        <dbReference type="ARBA" id="ARBA00023056"/>
    </source>
</evidence>
<dbReference type="GO" id="GO:0003844">
    <property type="term" value="F:1,4-alpha-glucan branching enzyme activity"/>
    <property type="evidence" value="ECO:0007669"/>
    <property type="project" value="UniProtKB-UniRule"/>
</dbReference>
<dbReference type="GO" id="GO:0043169">
    <property type="term" value="F:cation binding"/>
    <property type="evidence" value="ECO:0007669"/>
    <property type="project" value="InterPro"/>
</dbReference>
<reference evidence="14 15" key="1">
    <citation type="submission" date="2018-06" db="EMBL/GenBank/DDBJ databases">
        <title>Genomic Encyclopedia of Type Strains, Phase III (KMG-III): the genomes of soil and plant-associated and newly described type strains.</title>
        <authorList>
            <person name="Whitman W."/>
        </authorList>
    </citation>
    <scope>NUCLEOTIDE SEQUENCE [LARGE SCALE GENOMIC DNA]</scope>
    <source>
        <strain evidence="14 15">CGMCC 1.8979</strain>
    </source>
</reference>
<comment type="pathway">
    <text evidence="3 10">Glycan biosynthesis; glycogen biosynthesis.</text>
</comment>
<dbReference type="UniPathway" id="UPA00164"/>
<comment type="function">
    <text evidence="2 10">Catalyzes the formation of the alpha-1,6-glucosidic linkages in glycogen by scission of a 1,4-alpha-linked oligosaccharide from growing alpha-1,4-glucan chains and the subsequent attachment of the oligosaccharide to the alpha-1,6 position.</text>
</comment>
<dbReference type="FunFam" id="2.60.40.10:FF:000169">
    <property type="entry name" value="1,4-alpha-glucan branching enzyme GlgB"/>
    <property type="match status" value="1"/>
</dbReference>
<dbReference type="InterPro" id="IPR006048">
    <property type="entry name" value="A-amylase/branching_C"/>
</dbReference>
<dbReference type="InterPro" id="IPR006407">
    <property type="entry name" value="GlgB"/>
</dbReference>
<dbReference type="GO" id="GO:0004553">
    <property type="term" value="F:hydrolase activity, hydrolyzing O-glycosyl compounds"/>
    <property type="evidence" value="ECO:0007669"/>
    <property type="project" value="InterPro"/>
</dbReference>
<proteinExistence type="inferred from homology"/>
<dbReference type="Gene3D" id="2.60.40.1180">
    <property type="entry name" value="Golgi alpha-mannosidase II"/>
    <property type="match status" value="1"/>
</dbReference>
<dbReference type="InterPro" id="IPR017853">
    <property type="entry name" value="GH"/>
</dbReference>
<accession>A0A327YJ90</accession>
<keyword evidence="5 10" id="KW-0321">Glycogen metabolism</keyword>
<evidence type="ECO:0000256" key="6">
    <source>
        <dbReference type="ARBA" id="ARBA00022676"/>
    </source>
</evidence>
<keyword evidence="9 10" id="KW-0119">Carbohydrate metabolism</keyword>
<keyword evidence="6 10" id="KW-0328">Glycosyltransferase</keyword>
<evidence type="ECO:0000256" key="1">
    <source>
        <dbReference type="ARBA" id="ARBA00000826"/>
    </source>
</evidence>
<dbReference type="AlphaFoldDB" id="A0A327YJ90"/>
<dbReference type="SUPFAM" id="SSF51011">
    <property type="entry name" value="Glycosyl hydrolase domain"/>
    <property type="match status" value="1"/>
</dbReference>
<name>A0A327YJ90_9BACL</name>
<dbReference type="InterPro" id="IPR013780">
    <property type="entry name" value="Glyco_hydro_b"/>
</dbReference>
<feature type="domain" description="Glycosyl hydrolase family 13 catalytic" evidence="13">
    <location>
        <begin position="156"/>
        <end position="523"/>
    </location>
</feature>
<evidence type="ECO:0000313" key="14">
    <source>
        <dbReference type="EMBL" id="RAK21064.1"/>
    </source>
</evidence>
<dbReference type="PIRSF" id="PIRSF000463">
    <property type="entry name" value="GlgB"/>
    <property type="match status" value="1"/>
</dbReference>
<dbReference type="HAMAP" id="MF_00685">
    <property type="entry name" value="GlgB"/>
    <property type="match status" value="1"/>
</dbReference>
<evidence type="ECO:0000256" key="3">
    <source>
        <dbReference type="ARBA" id="ARBA00004964"/>
    </source>
</evidence>
<dbReference type="InterPro" id="IPR044143">
    <property type="entry name" value="GlgB_N_E_set_prok"/>
</dbReference>
<comment type="catalytic activity">
    <reaction evidence="1 10">
        <text>Transfers a segment of a (1-&gt;4)-alpha-D-glucan chain to a primary hydroxy group in a similar glucan chain.</text>
        <dbReference type="EC" id="2.4.1.18"/>
    </reaction>
</comment>
<dbReference type="InterPro" id="IPR004193">
    <property type="entry name" value="Glyco_hydro_13_N"/>
</dbReference>
<feature type="active site" description="Proton donor" evidence="10 11">
    <location>
        <position position="356"/>
    </location>
</feature>
<keyword evidence="15" id="KW-1185">Reference proteome</keyword>
<dbReference type="PANTHER" id="PTHR43651">
    <property type="entry name" value="1,4-ALPHA-GLUCAN-BRANCHING ENZYME"/>
    <property type="match status" value="1"/>
</dbReference>
<evidence type="ECO:0000256" key="10">
    <source>
        <dbReference type="HAMAP-Rule" id="MF_00685"/>
    </source>
</evidence>
<evidence type="ECO:0000313" key="15">
    <source>
        <dbReference type="Proteomes" id="UP000248555"/>
    </source>
</evidence>
<dbReference type="RefSeq" id="WP_111644337.1">
    <property type="nucleotide sequence ID" value="NZ_QLMH01000003.1"/>
</dbReference>
<dbReference type="FunFam" id="3.20.20.80:FF:000003">
    <property type="entry name" value="1,4-alpha-glucan branching enzyme GlgB"/>
    <property type="match status" value="1"/>
</dbReference>
<evidence type="ECO:0000256" key="5">
    <source>
        <dbReference type="ARBA" id="ARBA00022600"/>
    </source>
</evidence>
<dbReference type="Gene3D" id="3.20.20.80">
    <property type="entry name" value="Glycosidases"/>
    <property type="match status" value="1"/>
</dbReference>
<dbReference type="EC" id="2.4.1.18" evidence="10"/>
<dbReference type="EMBL" id="QLMH01000003">
    <property type="protein sequence ID" value="RAK21064.1"/>
    <property type="molecule type" value="Genomic_DNA"/>
</dbReference>
<protein>
    <recommendedName>
        <fullName evidence="10">1,4-alpha-glucan branching enzyme GlgB</fullName>
        <ecNumber evidence="10">2.4.1.18</ecNumber>
    </recommendedName>
    <alternativeName>
        <fullName evidence="10">1,4-alpha-D-glucan:1,4-alpha-D-glucan 6-glucosyl-transferase</fullName>
    </alternativeName>
    <alternativeName>
        <fullName evidence="10">Alpha-(1-&gt;4)-glucan branching enzyme</fullName>
    </alternativeName>
    <alternativeName>
        <fullName evidence="10">Glycogen branching enzyme</fullName>
        <shortName evidence="10">BE</shortName>
    </alternativeName>
</protein>
<sequence length="647" mass="75624">MRCFLIAANPADFEIHLFHEGTFYKSYQLFGAHMIHENGVMGTRFCVWAPHAQEVRVVGSFNDWNGANHKLTKISDQGVWMLFVPENLEGHLYKYEIVTRNGQVLLKADPYAFYSEVRPNTASIIYNLAGYEWNDRAWQRKKKQKSVYHQPLFIYEVHLGSWKKKEDGRFYTYEELADELIPYVLEHGFTHIELLPVVEHPYDRSWGYQGTGYYSATSRYGTPHDFMAFIDRCHQAGIGVIFDWVPGHFCKDEHGLYMFDGEPTYEYTNMQDRENPVWGTANFDLGKPEVRSFLISNALFWMEYFHIDGFRVDAVANMLYWPNSDALHKNPYAISFLQKLNETVFAHDPTILMIAEDSTDWPKVTAPTYEGGIGFNYKWNMGWMNDILTYMKANPNERKSLHHKVTFSLLYAYSENFILPFSHDEVVHGKKSLLNKMPGDYWQKFAQLRLLYGYLATHPGKKLLFMGGEFGQFDEWKDLEQLDWMLFDFDMHQKMNAYVKALLKFYKRQKSLYELDHSRDGFEWIDVNNAEQSIFSFVRKGKTDSDLLVVICNFTDAVYHNYKVGVPLLTKYKEALNSDDERFGGSGQVNKKEIAAVAEPFHGKPYHISLTIPPFGITILRPMRKRGERSKHAEKEVRRHAARRGKR</sequence>
<dbReference type="Proteomes" id="UP000248555">
    <property type="component" value="Unassembled WGS sequence"/>
</dbReference>
<evidence type="ECO:0000256" key="7">
    <source>
        <dbReference type="ARBA" id="ARBA00022679"/>
    </source>
</evidence>
<comment type="caution">
    <text evidence="14">The sequence shown here is derived from an EMBL/GenBank/DDBJ whole genome shotgun (WGS) entry which is preliminary data.</text>
</comment>
<dbReference type="SMART" id="SM00642">
    <property type="entry name" value="Aamy"/>
    <property type="match status" value="1"/>
</dbReference>
<dbReference type="SUPFAM" id="SSF51445">
    <property type="entry name" value="(Trans)glycosidases"/>
    <property type="match status" value="1"/>
</dbReference>
<dbReference type="Pfam" id="PF02806">
    <property type="entry name" value="Alpha-amylase_C"/>
    <property type="match status" value="1"/>
</dbReference>
<dbReference type="OrthoDB" id="9800174at2"/>
<dbReference type="InterPro" id="IPR037439">
    <property type="entry name" value="Branching_enzy"/>
</dbReference>
<dbReference type="NCBIfam" id="TIGR01515">
    <property type="entry name" value="branching_enzym"/>
    <property type="match status" value="1"/>
</dbReference>